<proteinExistence type="predicted"/>
<gene>
    <name evidence="1" type="ORF">DS742_05280</name>
</gene>
<organism evidence="1 2">
    <name type="scientific">Lacrimispora amygdalina</name>
    <dbReference type="NCBI Taxonomy" id="253257"/>
    <lineage>
        <taxon>Bacteria</taxon>
        <taxon>Bacillati</taxon>
        <taxon>Bacillota</taxon>
        <taxon>Clostridia</taxon>
        <taxon>Lachnospirales</taxon>
        <taxon>Lachnospiraceae</taxon>
        <taxon>Lacrimispora</taxon>
    </lineage>
</organism>
<dbReference type="Pfam" id="PF14284">
    <property type="entry name" value="PcfJ"/>
    <property type="match status" value="1"/>
</dbReference>
<protein>
    <recommendedName>
        <fullName evidence="3">PcfJ-like protein</fullName>
    </recommendedName>
</protein>
<dbReference type="AlphaFoldDB" id="A0A3E2NFW3"/>
<sequence>MKRKAIETVPMLERELKQTKEDYTVFSQLLEIKGEKILILDLYKTRCISKKSKLIPEKRYVTDRKDFETYNPENMKPWGKAGLETSWYSMPDLYFPAGAAAAVYEFLPPASWGDSAEKRLQENERDIKSETAQKKKEYHQNAIDRRISLVKDFPKGAVQWFHQLFEKEHFIFYETQTKVKAAGVCSHCQKEIKYDRRTEKPMHNMPCKCPYCGIEGLYKVKGKQDQVHVHKKAIIMQKIEGGFVSRFLELKYRASPLGESIDFDHVEVARSTYNGKRRYDDYSYYRYYTDEIAWTDSNVNNINKGIGYLYLDNLEQVLDRTPFKYCAIGELQKHTNGPIHHTALLENYERMPYIEYMIKMGLYRLTEEYLEHPYTSTINYKEKRPDKILNLPKDKIKELIAENGGLDMLKRLQVEVILNRSFTEEEVNIIQRHKVNVEQLAGVMEYTGMTRFLRYMSKSLGSRQEAGNFILDWKDYIRMQQTSGLQLTTANLFPRSLKAEHDKMLKTIKDMEDLEKNKKYQDIKGQYVERYTFEYKDLVIIIPETLQDIVKEGNKQHHCVATYVDRVAAGQTCILFLRKKEDPDQPFYTMEIQGTEIIQCRGKCNADQTTEVKSFLKAFKTCIEKQKIEADRIPA</sequence>
<evidence type="ECO:0008006" key="3">
    <source>
        <dbReference type="Google" id="ProtNLM"/>
    </source>
</evidence>
<reference evidence="1 2" key="1">
    <citation type="submission" date="2018-07" db="EMBL/GenBank/DDBJ databases">
        <title>New species, Clostridium PI-S10-A1B.</title>
        <authorList>
            <person name="Krishna G."/>
            <person name="Summeta K."/>
            <person name="Shikha S."/>
            <person name="Prabhu P.B."/>
            <person name="Suresh K."/>
        </authorList>
    </citation>
    <scope>NUCLEOTIDE SEQUENCE [LARGE SCALE GENOMIC DNA]</scope>
    <source>
        <strain evidence="1 2">PI-S10-A1B</strain>
    </source>
</reference>
<dbReference type="RefSeq" id="WP_117415972.1">
    <property type="nucleotide sequence ID" value="NZ_QOHO01000016.1"/>
</dbReference>
<evidence type="ECO:0000313" key="2">
    <source>
        <dbReference type="Proteomes" id="UP000260680"/>
    </source>
</evidence>
<dbReference type="OrthoDB" id="1802755at2"/>
<name>A0A3E2NFW3_9FIRM</name>
<comment type="caution">
    <text evidence="1">The sequence shown here is derived from an EMBL/GenBank/DDBJ whole genome shotgun (WGS) entry which is preliminary data.</text>
</comment>
<dbReference type="Proteomes" id="UP000260680">
    <property type="component" value="Unassembled WGS sequence"/>
</dbReference>
<dbReference type="EMBL" id="QOHO01000016">
    <property type="protein sequence ID" value="RFZ79874.1"/>
    <property type="molecule type" value="Genomic_DNA"/>
</dbReference>
<accession>A0A3E2NFW3</accession>
<dbReference type="InterPro" id="IPR025586">
    <property type="entry name" value="PcfJ"/>
</dbReference>
<evidence type="ECO:0000313" key="1">
    <source>
        <dbReference type="EMBL" id="RFZ79874.1"/>
    </source>
</evidence>